<dbReference type="GO" id="GO:0005886">
    <property type="term" value="C:plasma membrane"/>
    <property type="evidence" value="ECO:0007669"/>
    <property type="project" value="UniProtKB-SubCell"/>
</dbReference>
<accession>A0A0L8JP93</accession>
<dbReference type="Pfam" id="PF12051">
    <property type="entry name" value="DUF3533"/>
    <property type="match status" value="1"/>
</dbReference>
<feature type="domain" description="DUF3533" evidence="9">
    <location>
        <begin position="65"/>
        <end position="428"/>
    </location>
</feature>
<dbReference type="OrthoDB" id="4571363at2"/>
<feature type="transmembrane region" description="Helical" evidence="8">
    <location>
        <begin position="243"/>
        <end position="266"/>
    </location>
</feature>
<protein>
    <submittedName>
        <fullName evidence="10">ABC transporter</fullName>
    </submittedName>
</protein>
<name>A0A0L8JP93_STRVR</name>
<comment type="similarity">
    <text evidence="2">Belongs to the ABC-2 integral membrane protein family.</text>
</comment>
<sequence>MTSAIPPQTPDGPQTPEGPDDPGGPNDPGSPDGPDGRPGPDDRGPGVRAGAVLRRPALWLVPTLLSALVALLLSLLYMGGILNPADNLHRLPVALVDEDQGRPLPGQRENLGKQITDAILSASQGKDSVDWRLLGRAEAQDALASGKVFGALVVPEDFTASVAALTTNRATARPTLTVLTNPGVGSLGSSLTATINQNAAHQASLTIGKQLTATTTVPTTRLLLADPVEVTTRVGHPIGRHSGLGLTAFYFTLLLVLGGFIGGNLVNTGVDTALGYADSELGPWHTRRPTVPIDRTRTLVVKMVMTAGISVLTTTLVMVATIGILDMDASHLPMLWLFSYCSTVAVGLGVQAINAAFGGIGQLVSMFVFIALALPSSGATVPLEATPGFYRFLGVFEPMHQLSAGVRSILYFDARADAGLARGWIMIAIGTVLALAFGFAMTRYYDRRGLRRLTPQP</sequence>
<evidence type="ECO:0000256" key="2">
    <source>
        <dbReference type="ARBA" id="ARBA00007783"/>
    </source>
</evidence>
<comment type="subcellular location">
    <subcellularLocation>
        <location evidence="1">Cell membrane</location>
        <topology evidence="1">Multi-pass membrane protein</topology>
    </subcellularLocation>
</comment>
<dbReference type="PANTHER" id="PTHR43077:SF8">
    <property type="entry name" value="DOXORUBICIN RESISTANCE ABC TRANSPORTER PERMEASE PROTEIN DRRB"/>
    <property type="match status" value="1"/>
</dbReference>
<proteinExistence type="inferred from homology"/>
<dbReference type="InterPro" id="IPR022703">
    <property type="entry name" value="DUF3533"/>
</dbReference>
<dbReference type="Gene3D" id="3.40.1710.10">
    <property type="entry name" value="abc type-2 transporter like domain"/>
    <property type="match status" value="1"/>
</dbReference>
<keyword evidence="4 8" id="KW-0812">Transmembrane</keyword>
<evidence type="ECO:0000256" key="6">
    <source>
        <dbReference type="ARBA" id="ARBA00023136"/>
    </source>
</evidence>
<reference evidence="10 11" key="1">
    <citation type="submission" date="2015-06" db="EMBL/GenBank/DDBJ databases">
        <authorList>
            <person name="Hoefler B.C."/>
            <person name="Straight P.D."/>
        </authorList>
    </citation>
    <scope>NUCLEOTIDE SEQUENCE [LARGE SCALE GENOMIC DNA]</scope>
    <source>
        <strain evidence="10 11">NRRL 3427</strain>
    </source>
</reference>
<organism evidence="10 11">
    <name type="scientific">Streptomyces viridochromogenes</name>
    <dbReference type="NCBI Taxonomy" id="1938"/>
    <lineage>
        <taxon>Bacteria</taxon>
        <taxon>Bacillati</taxon>
        <taxon>Actinomycetota</taxon>
        <taxon>Actinomycetes</taxon>
        <taxon>Kitasatosporales</taxon>
        <taxon>Streptomycetaceae</taxon>
        <taxon>Streptomyces</taxon>
    </lineage>
</organism>
<evidence type="ECO:0000259" key="9">
    <source>
        <dbReference type="Pfam" id="PF12051"/>
    </source>
</evidence>
<dbReference type="AlphaFoldDB" id="A0A0L8JP93"/>
<evidence type="ECO:0000256" key="7">
    <source>
        <dbReference type="SAM" id="MobiDB-lite"/>
    </source>
</evidence>
<dbReference type="EMBL" id="LGUP01000366">
    <property type="protein sequence ID" value="KOG15481.1"/>
    <property type="molecule type" value="Genomic_DNA"/>
</dbReference>
<evidence type="ECO:0000256" key="1">
    <source>
        <dbReference type="ARBA" id="ARBA00004651"/>
    </source>
</evidence>
<feature type="region of interest" description="Disordered" evidence="7">
    <location>
        <begin position="1"/>
        <end position="48"/>
    </location>
</feature>
<feature type="compositionally biased region" description="Low complexity" evidence="7">
    <location>
        <begin position="11"/>
        <end position="33"/>
    </location>
</feature>
<feature type="transmembrane region" description="Helical" evidence="8">
    <location>
        <begin position="424"/>
        <end position="445"/>
    </location>
</feature>
<evidence type="ECO:0000256" key="8">
    <source>
        <dbReference type="SAM" id="Phobius"/>
    </source>
</evidence>
<evidence type="ECO:0000256" key="5">
    <source>
        <dbReference type="ARBA" id="ARBA00022989"/>
    </source>
</evidence>
<comment type="caution">
    <text evidence="10">The sequence shown here is derived from an EMBL/GenBank/DDBJ whole genome shotgun (WGS) entry which is preliminary data.</text>
</comment>
<dbReference type="InterPro" id="IPR051328">
    <property type="entry name" value="T7SS_ABC-Transporter"/>
</dbReference>
<feature type="transmembrane region" description="Helical" evidence="8">
    <location>
        <begin position="57"/>
        <end position="82"/>
    </location>
</feature>
<dbReference type="PATRIC" id="fig|1938.6.peg.5907"/>
<evidence type="ECO:0000256" key="3">
    <source>
        <dbReference type="ARBA" id="ARBA00022475"/>
    </source>
</evidence>
<feature type="transmembrane region" description="Helical" evidence="8">
    <location>
        <begin position="304"/>
        <end position="325"/>
    </location>
</feature>
<dbReference type="RefSeq" id="WP_033206881.1">
    <property type="nucleotide sequence ID" value="NZ_LGUP01000366.1"/>
</dbReference>
<dbReference type="PANTHER" id="PTHR43077">
    <property type="entry name" value="TRANSPORT PERMEASE YVFS-RELATED"/>
    <property type="match status" value="1"/>
</dbReference>
<feature type="transmembrane region" description="Helical" evidence="8">
    <location>
        <begin position="337"/>
        <end position="357"/>
    </location>
</feature>
<evidence type="ECO:0000313" key="10">
    <source>
        <dbReference type="EMBL" id="KOG15481.1"/>
    </source>
</evidence>
<keyword evidence="6 8" id="KW-0472">Membrane</keyword>
<keyword evidence="3" id="KW-1003">Cell membrane</keyword>
<keyword evidence="5 8" id="KW-1133">Transmembrane helix</keyword>
<feature type="compositionally biased region" description="Basic and acidic residues" evidence="7">
    <location>
        <begin position="34"/>
        <end position="45"/>
    </location>
</feature>
<evidence type="ECO:0000256" key="4">
    <source>
        <dbReference type="ARBA" id="ARBA00022692"/>
    </source>
</evidence>
<gene>
    <name evidence="10" type="ORF">ADK34_27560</name>
</gene>
<feature type="transmembrane region" description="Helical" evidence="8">
    <location>
        <begin position="363"/>
        <end position="383"/>
    </location>
</feature>
<evidence type="ECO:0000313" key="11">
    <source>
        <dbReference type="Proteomes" id="UP000037023"/>
    </source>
</evidence>
<dbReference type="Proteomes" id="UP000037023">
    <property type="component" value="Unassembled WGS sequence"/>
</dbReference>